<dbReference type="AlphaFoldDB" id="A0A7Z9BUT2"/>
<accession>A0A7Z9BUT2</accession>
<reference evidence="1" key="1">
    <citation type="submission" date="2019-10" db="EMBL/GenBank/DDBJ databases">
        <authorList>
            <consortium name="Genoscope - CEA"/>
            <person name="William W."/>
        </authorList>
    </citation>
    <scope>NUCLEOTIDE SEQUENCE [LARGE SCALE GENOMIC DNA]</scope>
    <source>
        <strain evidence="1">BBR_PRJEB10992</strain>
    </source>
</reference>
<comment type="caution">
    <text evidence="1">The sequence shown here is derived from an EMBL/GenBank/DDBJ whole genome shotgun (WGS) entry which is preliminary data.</text>
</comment>
<dbReference type="EMBL" id="CZCU02000153">
    <property type="protein sequence ID" value="VXD23143.1"/>
    <property type="molecule type" value="Genomic_DNA"/>
</dbReference>
<keyword evidence="2" id="KW-1185">Reference proteome</keyword>
<name>A0A7Z9BUT2_9CYAN</name>
<protein>
    <submittedName>
        <fullName evidence="1">Uncharacterized protein</fullName>
    </submittedName>
</protein>
<gene>
    <name evidence="1" type="ORF">PL8927_760322</name>
</gene>
<evidence type="ECO:0000313" key="2">
    <source>
        <dbReference type="Proteomes" id="UP000184550"/>
    </source>
</evidence>
<evidence type="ECO:0000313" key="1">
    <source>
        <dbReference type="EMBL" id="VXD23143.1"/>
    </source>
</evidence>
<proteinExistence type="predicted"/>
<dbReference type="Proteomes" id="UP000184550">
    <property type="component" value="Unassembled WGS sequence"/>
</dbReference>
<sequence length="44" mass="4749">MVFQPTFSLKVDTNGGGTQAPTLPNSLFPVPCSLFPVPYSKTTY</sequence>
<organism evidence="1 2">
    <name type="scientific">Planktothrix serta PCC 8927</name>
    <dbReference type="NCBI Taxonomy" id="671068"/>
    <lineage>
        <taxon>Bacteria</taxon>
        <taxon>Bacillati</taxon>
        <taxon>Cyanobacteriota</taxon>
        <taxon>Cyanophyceae</taxon>
        <taxon>Oscillatoriophycideae</taxon>
        <taxon>Oscillatoriales</taxon>
        <taxon>Microcoleaceae</taxon>
        <taxon>Planktothrix</taxon>
    </lineage>
</organism>